<feature type="compositionally biased region" description="Low complexity" evidence="1">
    <location>
        <begin position="22"/>
        <end position="43"/>
    </location>
</feature>
<keyword evidence="2" id="KW-0732">Signal</keyword>
<dbReference type="EMBL" id="JABWMH010000003">
    <property type="protein sequence ID" value="NVD28558.1"/>
    <property type="molecule type" value="Genomic_DNA"/>
</dbReference>
<dbReference type="RefSeq" id="WP_176279991.1">
    <property type="nucleotide sequence ID" value="NZ_JABWMH010000003.1"/>
</dbReference>
<dbReference type="Proteomes" id="UP000652427">
    <property type="component" value="Unassembled WGS sequence"/>
</dbReference>
<sequence length="108" mass="11377">MKNSIATLTVFASAFALSACGTSNETSETAATEETAEAVSTEECTQDAMMAKATKLGEKMQGLASDPEAMQKMTSKMQEVQEKMQKGAADGSFGIVEACAVYDEMLAE</sequence>
<evidence type="ECO:0000313" key="3">
    <source>
        <dbReference type="EMBL" id="NVD28558.1"/>
    </source>
</evidence>
<evidence type="ECO:0000256" key="1">
    <source>
        <dbReference type="SAM" id="MobiDB-lite"/>
    </source>
</evidence>
<name>A0ABX2N4N3_9SPHN</name>
<feature type="region of interest" description="Disordered" evidence="1">
    <location>
        <begin position="22"/>
        <end position="44"/>
    </location>
</feature>
<reference evidence="3 4" key="1">
    <citation type="submission" date="2020-06" db="EMBL/GenBank/DDBJ databases">
        <authorList>
            <person name="Kim S.-J."/>
            <person name="Park S.-J."/>
        </authorList>
    </citation>
    <scope>NUCLEOTIDE SEQUENCE [LARGE SCALE GENOMIC DNA]</scope>
    <source>
        <strain evidence="3 4">SW-151</strain>
    </source>
</reference>
<feature type="chain" id="PRO_5045343024" evidence="2">
    <location>
        <begin position="19"/>
        <end position="108"/>
    </location>
</feature>
<evidence type="ECO:0000313" key="4">
    <source>
        <dbReference type="Proteomes" id="UP000652427"/>
    </source>
</evidence>
<feature type="signal peptide" evidence="2">
    <location>
        <begin position="1"/>
        <end position="18"/>
    </location>
</feature>
<keyword evidence="4" id="KW-1185">Reference proteome</keyword>
<proteinExistence type="predicted"/>
<organism evidence="3 4">
    <name type="scientific">Parasphingorhabdus flavimaris</name>
    <dbReference type="NCBI Taxonomy" id="266812"/>
    <lineage>
        <taxon>Bacteria</taxon>
        <taxon>Pseudomonadati</taxon>
        <taxon>Pseudomonadota</taxon>
        <taxon>Alphaproteobacteria</taxon>
        <taxon>Sphingomonadales</taxon>
        <taxon>Sphingomonadaceae</taxon>
        <taxon>Parasphingorhabdus</taxon>
    </lineage>
</organism>
<comment type="caution">
    <text evidence="3">The sequence shown here is derived from an EMBL/GenBank/DDBJ whole genome shotgun (WGS) entry which is preliminary data.</text>
</comment>
<evidence type="ECO:0000256" key="2">
    <source>
        <dbReference type="SAM" id="SignalP"/>
    </source>
</evidence>
<gene>
    <name evidence="3" type="ORF">HUO14_11655</name>
</gene>
<protein>
    <submittedName>
        <fullName evidence="3">Uncharacterized protein</fullName>
    </submittedName>
</protein>
<dbReference type="PROSITE" id="PS51257">
    <property type="entry name" value="PROKAR_LIPOPROTEIN"/>
    <property type="match status" value="1"/>
</dbReference>
<accession>A0ABX2N4N3</accession>